<evidence type="ECO:0000256" key="1">
    <source>
        <dbReference type="SAM" id="SignalP"/>
    </source>
</evidence>
<reference evidence="3" key="1">
    <citation type="submission" date="2018-02" db="EMBL/GenBank/DDBJ databases">
        <authorList>
            <person name="Hausmann B."/>
        </authorList>
    </citation>
    <scope>NUCLEOTIDE SEQUENCE [LARGE SCALE GENOMIC DNA]</scope>
    <source>
        <strain evidence="3">Peat soil MAG SbA1</strain>
    </source>
</reference>
<proteinExistence type="predicted"/>
<organism evidence="2 3">
    <name type="scientific">Candidatus Sulfotelmatobacter kueseliae</name>
    <dbReference type="NCBI Taxonomy" id="2042962"/>
    <lineage>
        <taxon>Bacteria</taxon>
        <taxon>Pseudomonadati</taxon>
        <taxon>Acidobacteriota</taxon>
        <taxon>Terriglobia</taxon>
        <taxon>Terriglobales</taxon>
        <taxon>Candidatus Korobacteraceae</taxon>
        <taxon>Candidatus Sulfotelmatobacter</taxon>
    </lineage>
</organism>
<dbReference type="AlphaFoldDB" id="A0A2U3JZ17"/>
<feature type="signal peptide" evidence="1">
    <location>
        <begin position="1"/>
        <end position="22"/>
    </location>
</feature>
<evidence type="ECO:0000313" key="3">
    <source>
        <dbReference type="Proteomes" id="UP000238701"/>
    </source>
</evidence>
<dbReference type="Proteomes" id="UP000238701">
    <property type="component" value="Unassembled WGS sequence"/>
</dbReference>
<evidence type="ECO:0000313" key="2">
    <source>
        <dbReference type="EMBL" id="SPF32655.1"/>
    </source>
</evidence>
<feature type="chain" id="PRO_5015706076" description="DUF5666 domain-containing protein" evidence="1">
    <location>
        <begin position="23"/>
        <end position="124"/>
    </location>
</feature>
<sequence length="124" mass="13420">MKTRKTWIAIVAVCAFATCARAQEPATFKGEISDSQCAFNVHSLTKSHEEMLKSKSGAAGHSPATCSIYCITQLGGKFVLTSKGHVFHLDNQDLPRRFVGEKVKVRGTLDAKGDSIHVVSIDAE</sequence>
<gene>
    <name evidence="2" type="ORF">SBA1_1080002</name>
</gene>
<evidence type="ECO:0008006" key="4">
    <source>
        <dbReference type="Google" id="ProtNLM"/>
    </source>
</evidence>
<dbReference type="Pfam" id="PF19135">
    <property type="entry name" value="DUF5818"/>
    <property type="match status" value="1"/>
</dbReference>
<keyword evidence="1" id="KW-0732">Signal</keyword>
<accession>A0A2U3JZ17</accession>
<protein>
    <recommendedName>
        <fullName evidence="4">DUF5666 domain-containing protein</fullName>
    </recommendedName>
</protein>
<dbReference type="EMBL" id="OMOD01000011">
    <property type="protein sequence ID" value="SPF32655.1"/>
    <property type="molecule type" value="Genomic_DNA"/>
</dbReference>
<name>A0A2U3JZ17_9BACT</name>
<dbReference type="InterPro" id="IPR043856">
    <property type="entry name" value="DUF5818"/>
</dbReference>